<organism evidence="2 3">
    <name type="scientific">Verticillium longisporum</name>
    <name type="common">Verticillium dahliae var. longisporum</name>
    <dbReference type="NCBI Taxonomy" id="100787"/>
    <lineage>
        <taxon>Eukaryota</taxon>
        <taxon>Fungi</taxon>
        <taxon>Dikarya</taxon>
        <taxon>Ascomycota</taxon>
        <taxon>Pezizomycotina</taxon>
        <taxon>Sordariomycetes</taxon>
        <taxon>Hypocreomycetidae</taxon>
        <taxon>Glomerellales</taxon>
        <taxon>Plectosphaerellaceae</taxon>
        <taxon>Verticillium</taxon>
    </lineage>
</organism>
<dbReference type="Proteomes" id="UP000045706">
    <property type="component" value="Unassembled WGS sequence"/>
</dbReference>
<proteinExistence type="predicted"/>
<feature type="region of interest" description="Disordered" evidence="1">
    <location>
        <begin position="46"/>
        <end position="142"/>
    </location>
</feature>
<feature type="region of interest" description="Disordered" evidence="1">
    <location>
        <begin position="204"/>
        <end position="239"/>
    </location>
</feature>
<evidence type="ECO:0000313" key="3">
    <source>
        <dbReference type="Proteomes" id="UP000045706"/>
    </source>
</evidence>
<feature type="compositionally biased region" description="Low complexity" evidence="1">
    <location>
        <begin position="68"/>
        <end position="79"/>
    </location>
</feature>
<name>A0A0G4LUQ7_VERLO</name>
<evidence type="ECO:0000256" key="1">
    <source>
        <dbReference type="SAM" id="MobiDB-lite"/>
    </source>
</evidence>
<feature type="compositionally biased region" description="Polar residues" evidence="1">
    <location>
        <begin position="97"/>
        <end position="111"/>
    </location>
</feature>
<sequence length="355" mass="35884">MPSCPRVIRDRTSLSFACSFTSIAIALAPEPYDSPILALIAGSQAPQTASPTSPRAHAIPSCAAGRNASSVSGNASDSSATRHAPTPAAHQHRSPMRCSSTAQCMTTSSAMGSPPPTAAANPGPARLGNEAQYPGTSPVASSAKHRRLLPLLLLGVEEGRTRGLLAVGVVGGRLVQGVVDGVEAAEGRARRGVAGVDARGQAEEALQGGGGARGKQGVEARGGGGAGLGGLRPEGEDGGHVVRGRAGARRAEDGEVVGCVGGGGDVREPVLLVVRGARADMAVEGRGGRVVVGEGAADVRGCVGLGLGYVDGEVEGREREHDAQDEIMAETLARHDVLHERVLFGVACHDQVGVR</sequence>
<reference evidence="3" key="1">
    <citation type="submission" date="2015-05" db="EMBL/GenBank/DDBJ databases">
        <authorList>
            <person name="Fogelqvist Johan"/>
        </authorList>
    </citation>
    <scope>NUCLEOTIDE SEQUENCE [LARGE SCALE GENOMIC DNA]</scope>
</reference>
<dbReference type="EMBL" id="CVQI01018335">
    <property type="protein sequence ID" value="CRK25752.1"/>
    <property type="molecule type" value="Genomic_DNA"/>
</dbReference>
<protein>
    <submittedName>
        <fullName evidence="2">Uncharacterized protein</fullName>
    </submittedName>
</protein>
<feature type="compositionally biased region" description="Gly residues" evidence="1">
    <location>
        <begin position="207"/>
        <end position="232"/>
    </location>
</feature>
<evidence type="ECO:0000313" key="2">
    <source>
        <dbReference type="EMBL" id="CRK25752.1"/>
    </source>
</evidence>
<gene>
    <name evidence="2" type="ORF">BN1723_013689</name>
</gene>
<accession>A0A0G4LUQ7</accession>
<dbReference type="AlphaFoldDB" id="A0A0G4LUQ7"/>